<dbReference type="OrthoDB" id="2883779at2"/>
<keyword evidence="2" id="KW-1185">Reference proteome</keyword>
<proteinExistence type="predicted"/>
<dbReference type="Proteomes" id="UP000199687">
    <property type="component" value="Unassembled WGS sequence"/>
</dbReference>
<evidence type="ECO:0000313" key="1">
    <source>
        <dbReference type="EMBL" id="SER92935.1"/>
    </source>
</evidence>
<dbReference type="STRING" id="531814.SAMN04487944_11313"/>
<evidence type="ECO:0000313" key="2">
    <source>
        <dbReference type="Proteomes" id="UP000199687"/>
    </source>
</evidence>
<organism evidence="1 2">
    <name type="scientific">Gracilibacillus ureilyticus</name>
    <dbReference type="NCBI Taxonomy" id="531814"/>
    <lineage>
        <taxon>Bacteria</taxon>
        <taxon>Bacillati</taxon>
        <taxon>Bacillota</taxon>
        <taxon>Bacilli</taxon>
        <taxon>Bacillales</taxon>
        <taxon>Bacillaceae</taxon>
        <taxon>Gracilibacillus</taxon>
    </lineage>
</organism>
<dbReference type="AlphaFoldDB" id="A0A1H9T6Q5"/>
<name>A0A1H9T6Q5_9BACI</name>
<dbReference type="EMBL" id="FOGL01000013">
    <property type="protein sequence ID" value="SER92935.1"/>
    <property type="molecule type" value="Genomic_DNA"/>
</dbReference>
<protein>
    <submittedName>
        <fullName evidence="1">Uncharacterized protein</fullName>
    </submittedName>
</protein>
<gene>
    <name evidence="1" type="ORF">SAMN04487944_11313</name>
</gene>
<sequence length="98" mass="11886">MSNGTYDKYMKAFLHIFTNHSKLKNYLTEEYVDLHDSFIDVERLQRDSKTWSRSEKFLLELALHVYTNNKNIDINEIDILDHKNKMIVRKAFEIRFGW</sequence>
<reference evidence="1 2" key="1">
    <citation type="submission" date="2016-10" db="EMBL/GenBank/DDBJ databases">
        <authorList>
            <person name="de Groot N.N."/>
        </authorList>
    </citation>
    <scope>NUCLEOTIDE SEQUENCE [LARGE SCALE GENOMIC DNA]</scope>
    <source>
        <strain evidence="1 2">CGMCC 1.7727</strain>
    </source>
</reference>
<accession>A0A1H9T6Q5</accession>
<dbReference type="RefSeq" id="WP_139180317.1">
    <property type="nucleotide sequence ID" value="NZ_FOGL01000013.1"/>
</dbReference>